<evidence type="ECO:0000256" key="3">
    <source>
        <dbReference type="ARBA" id="ARBA00022989"/>
    </source>
</evidence>
<evidence type="ECO:0008006" key="9">
    <source>
        <dbReference type="Google" id="ProtNLM"/>
    </source>
</evidence>
<reference evidence="7" key="2">
    <citation type="submission" date="2020-08" db="EMBL/GenBank/DDBJ databases">
        <title>Plant Genome Project.</title>
        <authorList>
            <person name="Zhang R.-G."/>
        </authorList>
    </citation>
    <scope>NUCLEOTIDE SEQUENCE</scope>
    <source>
        <strain evidence="7">Huo1</strain>
        <tissue evidence="7">Leaf</tissue>
    </source>
</reference>
<evidence type="ECO:0000256" key="5">
    <source>
        <dbReference type="RuleBase" id="RU000477"/>
    </source>
</evidence>
<dbReference type="InterPro" id="IPR044226">
    <property type="entry name" value="SIP2-1-like"/>
</dbReference>
<evidence type="ECO:0000256" key="1">
    <source>
        <dbReference type="ARBA" id="ARBA00004141"/>
    </source>
</evidence>
<keyword evidence="2 5" id="KW-0812">Transmembrane</keyword>
<comment type="similarity">
    <text evidence="5">Belongs to the MIP/aquaporin (TC 1.A.8) family.</text>
</comment>
<evidence type="ECO:0000256" key="4">
    <source>
        <dbReference type="ARBA" id="ARBA00023136"/>
    </source>
</evidence>
<keyword evidence="3 6" id="KW-1133">Transmembrane helix</keyword>
<protein>
    <recommendedName>
        <fullName evidence="9">Aquaporin SIP</fullName>
    </recommendedName>
</protein>
<dbReference type="PANTHER" id="PTHR47720:SF1">
    <property type="entry name" value="AQUAPORIN SIP2-1-RELATED"/>
    <property type="match status" value="1"/>
</dbReference>
<dbReference type="InterPro" id="IPR023271">
    <property type="entry name" value="Aquaporin-like"/>
</dbReference>
<dbReference type="Gene3D" id="1.20.1080.10">
    <property type="entry name" value="Glycerol uptake facilitator protein"/>
    <property type="match status" value="1"/>
</dbReference>
<dbReference type="Pfam" id="PF00230">
    <property type="entry name" value="MIP"/>
    <property type="match status" value="1"/>
</dbReference>
<evidence type="ECO:0000256" key="2">
    <source>
        <dbReference type="ARBA" id="ARBA00022692"/>
    </source>
</evidence>
<dbReference type="InterPro" id="IPR000425">
    <property type="entry name" value="MIP"/>
</dbReference>
<name>A0A8X8ZRW0_SALSN</name>
<dbReference type="OrthoDB" id="1580043at2759"/>
<sequence length="251" mass="27234">MAGARAGAGRLLAADFAISLMWVVSNELIKIFSLDYAATQLEADILKCSLSVANMFAFAYMSKATHGGAYNPLAVLAPAISADFSNFLFTVGARIPAQVVGSVYGVRLIMSTFPWIEHKPHLKVDIATGALTEGLLALAIVTITLGLAREDFFMKTWISSLAKLTLHVLGADLTGGCMNPAPVMGWAFANEQHITKEHLIVYWLAPVEATLIAVWLSRILFGTKKDKPSAVKETYPQQKSEKYVKMEASPQ</sequence>
<evidence type="ECO:0000313" key="7">
    <source>
        <dbReference type="EMBL" id="KAG6414476.1"/>
    </source>
</evidence>
<reference evidence="7" key="1">
    <citation type="submission" date="2018-01" db="EMBL/GenBank/DDBJ databases">
        <authorList>
            <person name="Mao J.F."/>
        </authorList>
    </citation>
    <scope>NUCLEOTIDE SEQUENCE</scope>
    <source>
        <strain evidence="7">Huo1</strain>
        <tissue evidence="7">Leaf</tissue>
    </source>
</reference>
<dbReference type="GO" id="GO:0015267">
    <property type="term" value="F:channel activity"/>
    <property type="evidence" value="ECO:0007669"/>
    <property type="project" value="InterPro"/>
</dbReference>
<keyword evidence="4 6" id="KW-0472">Membrane</keyword>
<comment type="subcellular location">
    <subcellularLocation>
        <location evidence="1">Membrane</location>
        <topology evidence="1">Multi-pass membrane protein</topology>
    </subcellularLocation>
</comment>
<feature type="transmembrane region" description="Helical" evidence="6">
    <location>
        <begin position="126"/>
        <end position="148"/>
    </location>
</feature>
<dbReference type="Proteomes" id="UP000298416">
    <property type="component" value="Unassembled WGS sequence"/>
</dbReference>
<dbReference type="AlphaFoldDB" id="A0A8X8ZRW0"/>
<keyword evidence="5" id="KW-0813">Transport</keyword>
<comment type="caution">
    <text evidence="7">The sequence shown here is derived from an EMBL/GenBank/DDBJ whole genome shotgun (WGS) entry which is preliminary data.</text>
</comment>
<proteinExistence type="inferred from homology"/>
<gene>
    <name evidence="7" type="ORF">SASPL_127277</name>
</gene>
<keyword evidence="8" id="KW-1185">Reference proteome</keyword>
<dbReference type="PANTHER" id="PTHR47720">
    <property type="entry name" value="AQUAPORIN SIP2-1-RELATED"/>
    <property type="match status" value="1"/>
</dbReference>
<dbReference type="EMBL" id="PNBA02000009">
    <property type="protein sequence ID" value="KAG6414476.1"/>
    <property type="molecule type" value="Genomic_DNA"/>
</dbReference>
<dbReference type="GO" id="GO:0016020">
    <property type="term" value="C:membrane"/>
    <property type="evidence" value="ECO:0007669"/>
    <property type="project" value="UniProtKB-SubCell"/>
</dbReference>
<evidence type="ECO:0000256" key="6">
    <source>
        <dbReference type="SAM" id="Phobius"/>
    </source>
</evidence>
<organism evidence="7">
    <name type="scientific">Salvia splendens</name>
    <name type="common">Scarlet sage</name>
    <dbReference type="NCBI Taxonomy" id="180675"/>
    <lineage>
        <taxon>Eukaryota</taxon>
        <taxon>Viridiplantae</taxon>
        <taxon>Streptophyta</taxon>
        <taxon>Embryophyta</taxon>
        <taxon>Tracheophyta</taxon>
        <taxon>Spermatophyta</taxon>
        <taxon>Magnoliopsida</taxon>
        <taxon>eudicotyledons</taxon>
        <taxon>Gunneridae</taxon>
        <taxon>Pentapetalae</taxon>
        <taxon>asterids</taxon>
        <taxon>lamiids</taxon>
        <taxon>Lamiales</taxon>
        <taxon>Lamiaceae</taxon>
        <taxon>Nepetoideae</taxon>
        <taxon>Mentheae</taxon>
        <taxon>Salviinae</taxon>
        <taxon>Salvia</taxon>
        <taxon>Salvia subgen. Calosphace</taxon>
        <taxon>core Calosphace</taxon>
    </lineage>
</organism>
<feature type="transmembrane region" description="Helical" evidence="6">
    <location>
        <begin position="200"/>
        <end position="221"/>
    </location>
</feature>
<evidence type="ECO:0000313" key="8">
    <source>
        <dbReference type="Proteomes" id="UP000298416"/>
    </source>
</evidence>
<dbReference type="SUPFAM" id="SSF81338">
    <property type="entry name" value="Aquaporin-like"/>
    <property type="match status" value="1"/>
</dbReference>
<dbReference type="PRINTS" id="PR00783">
    <property type="entry name" value="MINTRINSICP"/>
</dbReference>
<accession>A0A8X8ZRW0</accession>